<reference evidence="3 4" key="1">
    <citation type="submission" date="2018-08" db="EMBL/GenBank/DDBJ databases">
        <authorList>
            <person name="Laetsch R D."/>
            <person name="Stevens L."/>
            <person name="Kumar S."/>
            <person name="Blaxter L. M."/>
        </authorList>
    </citation>
    <scope>NUCLEOTIDE SEQUENCE [LARGE SCALE GENOMIC DNA]</scope>
</reference>
<accession>A0A498S8T6</accession>
<dbReference type="Gene3D" id="3.30.710.10">
    <property type="entry name" value="Potassium Channel Kv1.1, Chain A"/>
    <property type="match status" value="1"/>
</dbReference>
<dbReference type="PROSITE" id="PS50097">
    <property type="entry name" value="BTB"/>
    <property type="match status" value="1"/>
</dbReference>
<dbReference type="EMBL" id="UPTC01000025">
    <property type="protein sequence ID" value="VBB25599.1"/>
    <property type="molecule type" value="Genomic_DNA"/>
</dbReference>
<dbReference type="AlphaFoldDB" id="A0A498S8T6"/>
<sequence length="784" mass="89022">MVHLKGHDFRRHCNSIGQYLRELRVKRDLITADVTIICAQMQTDFLHSTIGAIYSNCIRRMLKCHQTPLLISLLNRPYKVVSAVIDWMYTGQIQVTAEEYGEHLKVVSSLGVEKLQQNMESRLQALAAQNDRIICCINIATDPECSVSFMVQEMICKKFVVTMHSLSNTDIQKLTLNAITALVASPNIKSKEKIDTINFALQWLKNSAHSRFLDVVLGSLHMEMLKPDQLIVLVQHLQRLYRELPQNLLESIHIYICNKRIVISSNSRKSGSVIVPNFSADVSETESEYRNAETGKMDAEVNTSYIAEIDKLPSFEDSIKIYQPTSGGSQEFTNARVFIFKESEKIANFSGKYRISQGQKFFQHFNNTVLYALDYFTYDCQALKNPLDTPPRLAAAGTFDEKTDKTTECHSLGLHGLGNINMITAVSEEDRTIGRNAFSSDSLAEIQQIQNPFSHNSTRRSCETISACAFDPENIAKIDQQPTLFSNRPGTIEYQQISGGTARNSSSPSTETINRNLHGVESVTDIAHIPKQFHGKRYFTPNMNHYLGGSRFVYNLTEQIRQTKDKLCDFGGIRSVKNYWHNRELSQESDLQTVNRYAFGEQSLADIRDIKSQFSTHNNEKNSSEAPRSGPYRTEGWLANEDLVGNVRVAATGTVTALPYARYTTSEIEDINAYPEFVREDQVIGKKAFTREEYEELRGIPSITDQEPRRSPIINRYELSDEEQSDIKNLPDIVDSQYVIGRGIRTEEEIQEIKALPDMLAISTLYICECEIDRLIDELVICRH</sequence>
<evidence type="ECO:0000256" key="1">
    <source>
        <dbReference type="SAM" id="MobiDB-lite"/>
    </source>
</evidence>
<dbReference type="InterPro" id="IPR011333">
    <property type="entry name" value="SKP1/BTB/POZ_sf"/>
</dbReference>
<gene>
    <name evidence="3" type="ORF">NAV_LOCUS429</name>
</gene>
<organism evidence="3 4">
    <name type="scientific">Acanthocheilonema viteae</name>
    <name type="common">Filarial nematode worm</name>
    <name type="synonym">Dipetalonema viteae</name>
    <dbReference type="NCBI Taxonomy" id="6277"/>
    <lineage>
        <taxon>Eukaryota</taxon>
        <taxon>Metazoa</taxon>
        <taxon>Ecdysozoa</taxon>
        <taxon>Nematoda</taxon>
        <taxon>Chromadorea</taxon>
        <taxon>Rhabditida</taxon>
        <taxon>Spirurina</taxon>
        <taxon>Spiruromorpha</taxon>
        <taxon>Filarioidea</taxon>
        <taxon>Onchocercidae</taxon>
        <taxon>Acanthocheilonema</taxon>
    </lineage>
</organism>
<dbReference type="SUPFAM" id="SSF54695">
    <property type="entry name" value="POZ domain"/>
    <property type="match status" value="1"/>
</dbReference>
<dbReference type="PANTHER" id="PTHR22670:SF8">
    <property type="entry name" value="BTB DOMAIN-CONTAINING PROTEIN-RELATED"/>
    <property type="match status" value="1"/>
</dbReference>
<evidence type="ECO:0000259" key="2">
    <source>
        <dbReference type="PROSITE" id="PS50097"/>
    </source>
</evidence>
<name>A0A498S8T6_ACAVI</name>
<dbReference type="OrthoDB" id="6482909at2759"/>
<protein>
    <recommendedName>
        <fullName evidence="2">BTB domain-containing protein</fullName>
    </recommendedName>
</protein>
<dbReference type="PANTHER" id="PTHR22670">
    <property type="entry name" value="BTB DOMAIN-CONTAINING PROTEIN-RELATED-RELATED"/>
    <property type="match status" value="1"/>
</dbReference>
<feature type="domain" description="BTB" evidence="2">
    <location>
        <begin position="32"/>
        <end position="97"/>
    </location>
</feature>
<dbReference type="Pfam" id="PF00651">
    <property type="entry name" value="BTB"/>
    <property type="match status" value="1"/>
</dbReference>
<dbReference type="InterPro" id="IPR000210">
    <property type="entry name" value="BTB/POZ_dom"/>
</dbReference>
<dbReference type="Proteomes" id="UP000276991">
    <property type="component" value="Unassembled WGS sequence"/>
</dbReference>
<evidence type="ECO:0000313" key="4">
    <source>
        <dbReference type="Proteomes" id="UP000276991"/>
    </source>
</evidence>
<feature type="region of interest" description="Disordered" evidence="1">
    <location>
        <begin position="614"/>
        <end position="634"/>
    </location>
</feature>
<dbReference type="STRING" id="6277.A0A498S8T6"/>
<proteinExistence type="predicted"/>
<evidence type="ECO:0000313" key="3">
    <source>
        <dbReference type="EMBL" id="VBB25599.1"/>
    </source>
</evidence>
<keyword evidence="4" id="KW-1185">Reference proteome</keyword>